<dbReference type="AlphaFoldDB" id="A0A9W8ZT34"/>
<accession>A0A9W8ZT34</accession>
<evidence type="ECO:0000313" key="2">
    <source>
        <dbReference type="EMBL" id="KAJ4466247.1"/>
    </source>
</evidence>
<dbReference type="Proteomes" id="UP001150266">
    <property type="component" value="Unassembled WGS sequence"/>
</dbReference>
<dbReference type="InterPro" id="IPR000073">
    <property type="entry name" value="AB_hydrolase_1"/>
</dbReference>
<dbReference type="EMBL" id="JAOTPV010000055">
    <property type="protein sequence ID" value="KAJ4466247.1"/>
    <property type="molecule type" value="Genomic_DNA"/>
</dbReference>
<dbReference type="SUPFAM" id="SSF53474">
    <property type="entry name" value="alpha/beta-Hydrolases"/>
    <property type="match status" value="1"/>
</dbReference>
<evidence type="ECO:0000313" key="3">
    <source>
        <dbReference type="Proteomes" id="UP001150266"/>
    </source>
</evidence>
<organism evidence="2 3">
    <name type="scientific">Lentinula aciculospora</name>
    <dbReference type="NCBI Taxonomy" id="153920"/>
    <lineage>
        <taxon>Eukaryota</taxon>
        <taxon>Fungi</taxon>
        <taxon>Dikarya</taxon>
        <taxon>Basidiomycota</taxon>
        <taxon>Agaricomycotina</taxon>
        <taxon>Agaricomycetes</taxon>
        <taxon>Agaricomycetidae</taxon>
        <taxon>Agaricales</taxon>
        <taxon>Marasmiineae</taxon>
        <taxon>Omphalotaceae</taxon>
        <taxon>Lentinula</taxon>
    </lineage>
</organism>
<proteinExistence type="predicted"/>
<dbReference type="Gene3D" id="3.40.50.1820">
    <property type="entry name" value="alpha/beta hydrolase"/>
    <property type="match status" value="1"/>
</dbReference>
<reference evidence="2" key="1">
    <citation type="submission" date="2022-08" db="EMBL/GenBank/DDBJ databases">
        <title>A Global Phylogenomic Analysis of the Shiitake Genus Lentinula.</title>
        <authorList>
            <consortium name="DOE Joint Genome Institute"/>
            <person name="Sierra-Patev S."/>
            <person name="Min B."/>
            <person name="Naranjo-Ortiz M."/>
            <person name="Looney B."/>
            <person name="Konkel Z."/>
            <person name="Slot J.C."/>
            <person name="Sakamoto Y."/>
            <person name="Steenwyk J.L."/>
            <person name="Rokas A."/>
            <person name="Carro J."/>
            <person name="Camarero S."/>
            <person name="Ferreira P."/>
            <person name="Molpeceres G."/>
            <person name="Ruiz-Duenas F.J."/>
            <person name="Serrano A."/>
            <person name="Henrissat B."/>
            <person name="Drula E."/>
            <person name="Hughes K.W."/>
            <person name="Mata J.L."/>
            <person name="Ishikawa N.K."/>
            <person name="Vargas-Isla R."/>
            <person name="Ushijima S."/>
            <person name="Smith C.A."/>
            <person name="Ahrendt S."/>
            <person name="Andreopoulos W."/>
            <person name="He G."/>
            <person name="Labutti K."/>
            <person name="Lipzen A."/>
            <person name="Ng V."/>
            <person name="Riley R."/>
            <person name="Sandor L."/>
            <person name="Barry K."/>
            <person name="Martinez A.T."/>
            <person name="Xiao Y."/>
            <person name="Gibbons J.G."/>
            <person name="Terashima K."/>
            <person name="Grigoriev I.V."/>
            <person name="Hibbett D.S."/>
        </authorList>
    </citation>
    <scope>NUCLEOTIDE SEQUENCE</scope>
    <source>
        <strain evidence="2">JLM2183</strain>
    </source>
</reference>
<name>A0A9W8ZT34_9AGAR</name>
<protein>
    <recommendedName>
        <fullName evidence="1">AB hydrolase-1 domain-containing protein</fullName>
    </recommendedName>
</protein>
<evidence type="ECO:0000259" key="1">
    <source>
        <dbReference type="Pfam" id="PF12697"/>
    </source>
</evidence>
<dbReference type="Pfam" id="PF12697">
    <property type="entry name" value="Abhydrolase_6"/>
    <property type="match status" value="1"/>
</dbReference>
<keyword evidence="3" id="KW-1185">Reference proteome</keyword>
<dbReference type="OrthoDB" id="3466517at2759"/>
<sequence>MSFIDQILLSSTSNIVLSYLDSGPPTPNPSSYETIIIIHGNSFSNAIFKRLLPLSTKYNLRIIALSRRGFSGSTPFTEAERLFFTGSNAIELSTSDVSKTEILELRGVEILQFIDGFIGRSAIPPIQNDSSAENVSGQSRKGGLVLVGWSLGTTFSLSAIANVDSSLVSDEMRDRIGRYLRTHIMLEPALTSIGLPIPPEAWISFIDPNIPLPARGPLFSHLVTGYYDYSNETVASRNSITALGTIVPSVSRVPTIYTFTQAEHDEIVTLTPESSIDLYFTKVLREQLRKTYLKSCYDQKLRTNSALRNMSTVWEVIGDRSYSFVWPTFWEVEDDDMKAGEGEQGKFVRFMVIEGANHFVHWDEPEKIMGAFRRILDAS</sequence>
<gene>
    <name evidence="2" type="ORF">J3R30DRAFT_3311241</name>
</gene>
<dbReference type="InterPro" id="IPR029058">
    <property type="entry name" value="AB_hydrolase_fold"/>
</dbReference>
<feature type="domain" description="AB hydrolase-1" evidence="1">
    <location>
        <begin position="35"/>
        <end position="368"/>
    </location>
</feature>
<comment type="caution">
    <text evidence="2">The sequence shown here is derived from an EMBL/GenBank/DDBJ whole genome shotgun (WGS) entry which is preliminary data.</text>
</comment>